<keyword evidence="4" id="KW-1185">Reference proteome</keyword>
<feature type="non-terminal residue" evidence="3">
    <location>
        <position position="1"/>
    </location>
</feature>
<evidence type="ECO:0000313" key="3">
    <source>
        <dbReference type="EMBL" id="CAH3160948.1"/>
    </source>
</evidence>
<accession>A0ABN8QFS2</accession>
<comment type="caution">
    <text evidence="3">The sequence shown here is derived from an EMBL/GenBank/DDBJ whole genome shotgun (WGS) entry which is preliminary data.</text>
</comment>
<dbReference type="InterPro" id="IPR007084">
    <property type="entry name" value="BRICHOS_dom"/>
</dbReference>
<proteinExistence type="predicted"/>
<evidence type="ECO:0000259" key="2">
    <source>
        <dbReference type="PROSITE" id="PS50869"/>
    </source>
</evidence>
<dbReference type="Proteomes" id="UP001159427">
    <property type="component" value="Unassembled WGS sequence"/>
</dbReference>
<organism evidence="3 4">
    <name type="scientific">Porites evermanni</name>
    <dbReference type="NCBI Taxonomy" id="104178"/>
    <lineage>
        <taxon>Eukaryota</taxon>
        <taxon>Metazoa</taxon>
        <taxon>Cnidaria</taxon>
        <taxon>Anthozoa</taxon>
        <taxon>Hexacorallia</taxon>
        <taxon>Scleractinia</taxon>
        <taxon>Fungiina</taxon>
        <taxon>Poritidae</taxon>
        <taxon>Porites</taxon>
    </lineage>
</organism>
<gene>
    <name evidence="3" type="ORF">PEVE_00003752</name>
</gene>
<evidence type="ECO:0000256" key="1">
    <source>
        <dbReference type="ARBA" id="ARBA00023157"/>
    </source>
</evidence>
<sequence length="241" mass="28139">VAKEKIVESKDSKTFSVHILERGTKFEEGIEIDEDKKLEYFHVPAHNGLTDADFLYDFKNRLTVMRIKRDAKCYLSPLPDSLPSPSLLKTGLQMVPQTPPSKNNVVVRKYWTIGQQMVKRFMRKEVQEFCGHFPMFRLQEMDLDLAADLKKTHLGRTRLARDLSRTNLTGLPFCKNKPLPTRKPDGSPACHPHDMLFDFEVRENHCTWWLVCRFSVEKKSVMCEDWAHKYNSMICYTPRCP</sequence>
<keyword evidence="1" id="KW-1015">Disulfide bond</keyword>
<dbReference type="EMBL" id="CALNXI010001227">
    <property type="protein sequence ID" value="CAH3160948.1"/>
    <property type="molecule type" value="Genomic_DNA"/>
</dbReference>
<dbReference type="SMART" id="SM01039">
    <property type="entry name" value="BRICHOS"/>
    <property type="match status" value="1"/>
</dbReference>
<name>A0ABN8QFS2_9CNID</name>
<feature type="domain" description="BRICHOS" evidence="2">
    <location>
        <begin position="46"/>
        <end position="138"/>
    </location>
</feature>
<protein>
    <recommendedName>
        <fullName evidence="2">BRICHOS domain-containing protein</fullName>
    </recommendedName>
</protein>
<dbReference type="PROSITE" id="PS50869">
    <property type="entry name" value="BRICHOS"/>
    <property type="match status" value="1"/>
</dbReference>
<evidence type="ECO:0000313" key="4">
    <source>
        <dbReference type="Proteomes" id="UP001159427"/>
    </source>
</evidence>
<dbReference type="Pfam" id="PF04089">
    <property type="entry name" value="BRICHOS"/>
    <property type="match status" value="1"/>
</dbReference>
<reference evidence="3 4" key="1">
    <citation type="submission" date="2022-05" db="EMBL/GenBank/DDBJ databases">
        <authorList>
            <consortium name="Genoscope - CEA"/>
            <person name="William W."/>
        </authorList>
    </citation>
    <scope>NUCLEOTIDE SEQUENCE [LARGE SCALE GENOMIC DNA]</scope>
</reference>